<gene>
    <name evidence="2" type="primary">DDB_G0283731</name>
    <name evidence="2" type="ORF">g.53533</name>
</gene>
<keyword evidence="2" id="KW-0812">Transmembrane</keyword>
<dbReference type="EMBL" id="GDJX01022593">
    <property type="protein sequence ID" value="JAT45343.1"/>
    <property type="molecule type" value="Transcribed_RNA"/>
</dbReference>
<evidence type="ECO:0000256" key="1">
    <source>
        <dbReference type="SAM" id="MobiDB-lite"/>
    </source>
</evidence>
<sequence>GIRRPACTRRGCRRAAPRRLNVSPTLVETHKQHVSALEDEAPRPWSPPPAVPHPPTPFTYTLFCCCGRIGGIGPLLSRRRREMEVVVGKVSPSASIPETCAEIVSPAEGEAGGRGADGEKPAARKVRRRALVAVLEQCRRALELLDDTGLHECGGSNDGLVEEEEEQQQ</sequence>
<proteinExistence type="predicted"/>
<accession>A0A1D1XSH1</accession>
<evidence type="ECO:0000313" key="2">
    <source>
        <dbReference type="EMBL" id="JAT45343.1"/>
    </source>
</evidence>
<reference evidence="2" key="1">
    <citation type="submission" date="2015-07" db="EMBL/GenBank/DDBJ databases">
        <title>Transcriptome Assembly of Anthurium amnicola.</title>
        <authorList>
            <person name="Suzuki J."/>
        </authorList>
    </citation>
    <scope>NUCLEOTIDE SEQUENCE</scope>
</reference>
<feature type="region of interest" description="Disordered" evidence="1">
    <location>
        <begin position="31"/>
        <end position="52"/>
    </location>
</feature>
<organism evidence="2">
    <name type="scientific">Anthurium amnicola</name>
    <dbReference type="NCBI Taxonomy" id="1678845"/>
    <lineage>
        <taxon>Eukaryota</taxon>
        <taxon>Viridiplantae</taxon>
        <taxon>Streptophyta</taxon>
        <taxon>Embryophyta</taxon>
        <taxon>Tracheophyta</taxon>
        <taxon>Spermatophyta</taxon>
        <taxon>Magnoliopsida</taxon>
        <taxon>Liliopsida</taxon>
        <taxon>Araceae</taxon>
        <taxon>Pothoideae</taxon>
        <taxon>Potheae</taxon>
        <taxon>Anthurium</taxon>
    </lineage>
</organism>
<keyword evidence="2" id="KW-0472">Membrane</keyword>
<protein>
    <submittedName>
        <fullName evidence="2">Putative transmembrane protein DDB_G0283731</fullName>
    </submittedName>
</protein>
<feature type="non-terminal residue" evidence="2">
    <location>
        <position position="169"/>
    </location>
</feature>
<dbReference type="AlphaFoldDB" id="A0A1D1XSH1"/>
<feature type="non-terminal residue" evidence="2">
    <location>
        <position position="1"/>
    </location>
</feature>
<name>A0A1D1XSH1_9ARAE</name>